<feature type="transmembrane region" description="Helical" evidence="1">
    <location>
        <begin position="101"/>
        <end position="121"/>
    </location>
</feature>
<keyword evidence="3" id="KW-1185">Reference proteome</keyword>
<keyword evidence="1" id="KW-0812">Transmembrane</keyword>
<dbReference type="EMBL" id="ARYK01000007">
    <property type="protein sequence ID" value="KCZ89976.1"/>
    <property type="molecule type" value="Genomic_DNA"/>
</dbReference>
<gene>
    <name evidence="2" type="ORF">HJO_13541</name>
</gene>
<dbReference type="STRING" id="1280950.HJO_13541"/>
<feature type="transmembrane region" description="Helical" evidence="1">
    <location>
        <begin position="243"/>
        <end position="266"/>
    </location>
</feature>
<evidence type="ECO:0000313" key="2">
    <source>
        <dbReference type="EMBL" id="KCZ89976.1"/>
    </source>
</evidence>
<feature type="transmembrane region" description="Helical" evidence="1">
    <location>
        <begin position="201"/>
        <end position="223"/>
    </location>
</feature>
<reference evidence="2 3" key="1">
    <citation type="journal article" date="2014" name="Antonie Van Leeuwenhoek">
        <title>Hyphomonas beringensis sp. nov. and Hyphomonas chukchiensis sp. nov., isolated from surface seawater of the Bering Sea and Chukchi Sea.</title>
        <authorList>
            <person name="Li C."/>
            <person name="Lai Q."/>
            <person name="Li G."/>
            <person name="Dong C."/>
            <person name="Wang J."/>
            <person name="Liao Y."/>
            <person name="Shao Z."/>
        </authorList>
    </citation>
    <scope>NUCLEOTIDE SEQUENCE [LARGE SCALE GENOMIC DNA]</scope>
    <source>
        <strain evidence="2 3">MHS-2</strain>
    </source>
</reference>
<name>A0A059FHF1_9PROT</name>
<keyword evidence="1" id="KW-1133">Transmembrane helix</keyword>
<accession>A0A059FHF1</accession>
<dbReference type="AlphaFoldDB" id="A0A059FHF1"/>
<dbReference type="OrthoDB" id="9930825at2"/>
<proteinExistence type="predicted"/>
<evidence type="ECO:0000313" key="3">
    <source>
        <dbReference type="Proteomes" id="UP000025171"/>
    </source>
</evidence>
<dbReference type="PATRIC" id="fig|1280950.3.peg.2719"/>
<protein>
    <submittedName>
        <fullName evidence="2">Uncharacterized protein</fullName>
    </submittedName>
</protein>
<feature type="transmembrane region" description="Helical" evidence="1">
    <location>
        <begin position="133"/>
        <end position="154"/>
    </location>
</feature>
<organism evidence="2 3">
    <name type="scientific">Hyphomonas johnsonii MHS-2</name>
    <dbReference type="NCBI Taxonomy" id="1280950"/>
    <lineage>
        <taxon>Bacteria</taxon>
        <taxon>Pseudomonadati</taxon>
        <taxon>Pseudomonadota</taxon>
        <taxon>Alphaproteobacteria</taxon>
        <taxon>Hyphomonadales</taxon>
        <taxon>Hyphomonadaceae</taxon>
        <taxon>Hyphomonas</taxon>
    </lineage>
</organism>
<dbReference type="Proteomes" id="UP000025171">
    <property type="component" value="Unassembled WGS sequence"/>
</dbReference>
<feature type="transmembrane region" description="Helical" evidence="1">
    <location>
        <begin position="166"/>
        <end position="189"/>
    </location>
</feature>
<keyword evidence="1" id="KW-0472">Membrane</keyword>
<dbReference type="eggNOG" id="ENOG50342GF">
    <property type="taxonomic scope" value="Bacteria"/>
</dbReference>
<sequence length="271" mass="28878">MGKIFSSLSFVMGVLSLVMLAKQGLELGFVAPLETVTEFYRKLVQVFLGWADGPLGSLVARLAPHVPDIHLQPHWKHILVPMWLYVGADCRIMWKIGRLRAAVFFALTGGLLALLASVAAGAVAVDDPLMRPLLFPVAALVVFNFLQAIWDALFKPVPGRTRWQVFGHYAGLFALGNLVLGAVVVAVGLTLQGLGLPGVNLVLLLVLVGLLALRDMSVAALGVEARRKPDQTWRQCFLAMANVRLGLAVFATLGAALALLGCNAGLGLAGI</sequence>
<evidence type="ECO:0000256" key="1">
    <source>
        <dbReference type="SAM" id="Phobius"/>
    </source>
</evidence>
<dbReference type="RefSeq" id="WP_156945664.1">
    <property type="nucleotide sequence ID" value="NZ_ARYK01000007.1"/>
</dbReference>
<comment type="caution">
    <text evidence="2">The sequence shown here is derived from an EMBL/GenBank/DDBJ whole genome shotgun (WGS) entry which is preliminary data.</text>
</comment>